<evidence type="ECO:0000256" key="2">
    <source>
        <dbReference type="ARBA" id="ARBA00010944"/>
    </source>
</evidence>
<evidence type="ECO:0000256" key="5">
    <source>
        <dbReference type="ARBA" id="ARBA00048200"/>
    </source>
</evidence>
<sequence length="281" mass="30956">MKGLIIGKSGQLATELHNILPEFEKWGTVEVGNIDSGLVKRVVDYNADVIINAAAYTAVDAAEESEQEAYKVNLELPSLLVEACSRNHTKLVHVSTDYVFSGEASTPYLPSSAVSPLGVYGKSKALAETAVMRSSQNCVIRTSWVYSTVGNNFLKTMIKLMQTRDSISVVCDQIGSPTWAGGLARACSHAAFNSVKGIHHWSDYGVASWYDFAIAIQEIGLRLGLFSTHCQVIPIRSEDFPTKSPRPNFSVLDKESLKRDFADILPNHWRKQLEIVMESMV</sequence>
<comment type="similarity">
    <text evidence="2 6">Belongs to the dTDP-4-dehydrorhamnose reductase family.</text>
</comment>
<protein>
    <recommendedName>
        <fullName evidence="4 6">dTDP-4-dehydrorhamnose reductase</fullName>
        <ecNumber evidence="3 6">1.1.1.133</ecNumber>
    </recommendedName>
</protein>
<accession>A0ABT7T0M2</accession>
<dbReference type="PANTHER" id="PTHR10491">
    <property type="entry name" value="DTDP-4-DEHYDRORHAMNOSE REDUCTASE"/>
    <property type="match status" value="1"/>
</dbReference>
<dbReference type="EMBL" id="JAUCBP010000012">
    <property type="protein sequence ID" value="MDM7861982.1"/>
    <property type="molecule type" value="Genomic_DNA"/>
</dbReference>
<dbReference type="Gene3D" id="3.90.25.10">
    <property type="entry name" value="UDP-galactose 4-epimerase, domain 1"/>
    <property type="match status" value="1"/>
</dbReference>
<dbReference type="InterPro" id="IPR005913">
    <property type="entry name" value="dTDP_dehydrorham_reduct"/>
</dbReference>
<keyword evidence="6" id="KW-0521">NADP</keyword>
<dbReference type="RefSeq" id="WP_289366701.1">
    <property type="nucleotide sequence ID" value="NZ_JAUCBP010000012.1"/>
</dbReference>
<dbReference type="EC" id="1.1.1.133" evidence="3 6"/>
<reference evidence="8 9" key="1">
    <citation type="submission" date="2023-06" db="EMBL/GenBank/DDBJ databases">
        <title>Alteromonas sp. ASW11-36 isolated from intertidal sand.</title>
        <authorList>
            <person name="Li Y."/>
        </authorList>
    </citation>
    <scope>NUCLEOTIDE SEQUENCE [LARGE SCALE GENOMIC DNA]</scope>
    <source>
        <strain evidence="8 9">ASW11-36</strain>
    </source>
</reference>
<dbReference type="CDD" id="cd05254">
    <property type="entry name" value="dTDP_HR_like_SDR_e"/>
    <property type="match status" value="1"/>
</dbReference>
<comment type="cofactor">
    <cofactor evidence="6">
        <name>Mg(2+)</name>
        <dbReference type="ChEBI" id="CHEBI:18420"/>
    </cofactor>
    <text evidence="6">Binds 1 Mg(2+) ion per monomer.</text>
</comment>
<dbReference type="NCBIfam" id="TIGR01214">
    <property type="entry name" value="rmlD"/>
    <property type="match status" value="1"/>
</dbReference>
<evidence type="ECO:0000313" key="8">
    <source>
        <dbReference type="EMBL" id="MDM7861982.1"/>
    </source>
</evidence>
<dbReference type="InterPro" id="IPR029903">
    <property type="entry name" value="RmlD-like-bd"/>
</dbReference>
<proteinExistence type="inferred from homology"/>
<dbReference type="PANTHER" id="PTHR10491:SF4">
    <property type="entry name" value="METHIONINE ADENOSYLTRANSFERASE 2 SUBUNIT BETA"/>
    <property type="match status" value="1"/>
</dbReference>
<dbReference type="SUPFAM" id="SSF51735">
    <property type="entry name" value="NAD(P)-binding Rossmann-fold domains"/>
    <property type="match status" value="1"/>
</dbReference>
<keyword evidence="6 8" id="KW-0560">Oxidoreductase</keyword>
<organism evidence="8 9">
    <name type="scientific">Alteromonas arenosi</name>
    <dbReference type="NCBI Taxonomy" id="3055817"/>
    <lineage>
        <taxon>Bacteria</taxon>
        <taxon>Pseudomonadati</taxon>
        <taxon>Pseudomonadota</taxon>
        <taxon>Gammaproteobacteria</taxon>
        <taxon>Alteromonadales</taxon>
        <taxon>Alteromonadaceae</taxon>
        <taxon>Alteromonas/Salinimonas group</taxon>
        <taxon>Alteromonas</taxon>
    </lineage>
</organism>
<name>A0ABT7T0M2_9ALTE</name>
<dbReference type="Gene3D" id="3.40.50.720">
    <property type="entry name" value="NAD(P)-binding Rossmann-like Domain"/>
    <property type="match status" value="1"/>
</dbReference>
<evidence type="ECO:0000256" key="1">
    <source>
        <dbReference type="ARBA" id="ARBA00004781"/>
    </source>
</evidence>
<dbReference type="Pfam" id="PF04321">
    <property type="entry name" value="RmlD_sub_bind"/>
    <property type="match status" value="1"/>
</dbReference>
<evidence type="ECO:0000256" key="3">
    <source>
        <dbReference type="ARBA" id="ARBA00012929"/>
    </source>
</evidence>
<comment type="pathway">
    <text evidence="1 6">Carbohydrate biosynthesis; dTDP-L-rhamnose biosynthesis.</text>
</comment>
<dbReference type="Proteomes" id="UP001234343">
    <property type="component" value="Unassembled WGS sequence"/>
</dbReference>
<keyword evidence="9" id="KW-1185">Reference proteome</keyword>
<comment type="catalytic activity">
    <reaction evidence="5 6">
        <text>dTDP-beta-L-rhamnose + NADP(+) = dTDP-4-dehydro-beta-L-rhamnose + NADPH + H(+)</text>
        <dbReference type="Rhea" id="RHEA:21796"/>
        <dbReference type="ChEBI" id="CHEBI:15378"/>
        <dbReference type="ChEBI" id="CHEBI:57510"/>
        <dbReference type="ChEBI" id="CHEBI:57783"/>
        <dbReference type="ChEBI" id="CHEBI:58349"/>
        <dbReference type="ChEBI" id="CHEBI:62830"/>
        <dbReference type="EC" id="1.1.1.133"/>
    </reaction>
</comment>
<comment type="caution">
    <text evidence="8">The sequence shown here is derived from an EMBL/GenBank/DDBJ whole genome shotgun (WGS) entry which is preliminary data.</text>
</comment>
<evidence type="ECO:0000256" key="6">
    <source>
        <dbReference type="RuleBase" id="RU364082"/>
    </source>
</evidence>
<gene>
    <name evidence="8" type="primary">rfbD</name>
    <name evidence="8" type="ORF">QTP81_15365</name>
</gene>
<evidence type="ECO:0000256" key="4">
    <source>
        <dbReference type="ARBA" id="ARBA00017099"/>
    </source>
</evidence>
<dbReference type="InterPro" id="IPR036291">
    <property type="entry name" value="NAD(P)-bd_dom_sf"/>
</dbReference>
<evidence type="ECO:0000259" key="7">
    <source>
        <dbReference type="Pfam" id="PF04321"/>
    </source>
</evidence>
<feature type="domain" description="RmlD-like substrate binding" evidence="7">
    <location>
        <begin position="1"/>
        <end position="279"/>
    </location>
</feature>
<comment type="function">
    <text evidence="6">Catalyzes the reduction of dTDP-6-deoxy-L-lyxo-4-hexulose to yield dTDP-L-rhamnose.</text>
</comment>
<dbReference type="GO" id="GO:0008831">
    <property type="term" value="F:dTDP-4-dehydrorhamnose reductase activity"/>
    <property type="evidence" value="ECO:0007669"/>
    <property type="project" value="UniProtKB-EC"/>
</dbReference>
<evidence type="ECO:0000313" key="9">
    <source>
        <dbReference type="Proteomes" id="UP001234343"/>
    </source>
</evidence>